<protein>
    <submittedName>
        <fullName evidence="1">Uncharacterized protein</fullName>
    </submittedName>
</protein>
<organism evidence="1 2">
    <name type="scientific">Georgenia daeguensis</name>
    <dbReference type="NCBI Taxonomy" id="908355"/>
    <lineage>
        <taxon>Bacteria</taxon>
        <taxon>Bacillati</taxon>
        <taxon>Actinomycetota</taxon>
        <taxon>Actinomycetes</taxon>
        <taxon>Micrococcales</taxon>
        <taxon>Bogoriellaceae</taxon>
        <taxon>Georgenia</taxon>
    </lineage>
</organism>
<comment type="caution">
    <text evidence="1">The sequence shown here is derived from an EMBL/GenBank/DDBJ whole genome shotgun (WGS) entry which is preliminary data.</text>
</comment>
<proteinExistence type="predicted"/>
<evidence type="ECO:0000313" key="2">
    <source>
        <dbReference type="Proteomes" id="UP001499841"/>
    </source>
</evidence>
<evidence type="ECO:0000313" key="1">
    <source>
        <dbReference type="EMBL" id="GAA4286198.1"/>
    </source>
</evidence>
<dbReference type="EMBL" id="BAABBA010000002">
    <property type="protein sequence ID" value="GAA4286198.1"/>
    <property type="molecule type" value="Genomic_DNA"/>
</dbReference>
<gene>
    <name evidence="1" type="ORF">GCM10022262_05570</name>
</gene>
<sequence length="190" mass="21012">MAVRRHDAVQRTGVRTVTVSIMILGRRPAKLPREVSTRLDRSDDPLAWAELTDGRWAVVTTRALVLAEAAGVSGRYPWHTVEHGRWDGEAREFTVTWVDGATVPLVLRPTSDEVDHFTSVLRERVQSSVVHTESMDTPGGAFVRVSIRRDESGGLLSQLTAQGPLRGDDAERQLIDDLERRARAAVGLPT</sequence>
<dbReference type="Proteomes" id="UP001499841">
    <property type="component" value="Unassembled WGS sequence"/>
</dbReference>
<accession>A0ABP8ER85</accession>
<name>A0ABP8ER85_9MICO</name>
<keyword evidence="2" id="KW-1185">Reference proteome</keyword>
<reference evidence="2" key="1">
    <citation type="journal article" date="2019" name="Int. J. Syst. Evol. Microbiol.">
        <title>The Global Catalogue of Microorganisms (GCM) 10K type strain sequencing project: providing services to taxonomists for standard genome sequencing and annotation.</title>
        <authorList>
            <consortium name="The Broad Institute Genomics Platform"/>
            <consortium name="The Broad Institute Genome Sequencing Center for Infectious Disease"/>
            <person name="Wu L."/>
            <person name="Ma J."/>
        </authorList>
    </citation>
    <scope>NUCLEOTIDE SEQUENCE [LARGE SCALE GENOMIC DNA]</scope>
    <source>
        <strain evidence="2">JCM 17459</strain>
    </source>
</reference>